<sequence length="217" mass="23510">MLRLAVKRNRSSAIRSHHRHHPGGSQSNALVDLPSYVICDSKAKGVIRHASQGFQDLFGCTANDCEGQQLSPANLLQSHELKKISLEAGLSCSEVATSIHRMTRAAEEAVQCAAGTCQVPAHVPVLLSHSSGELFACEISWRKNVHPTLGWSYHAGLVQKISKDISVHGLLVAASQETSYAELRAERAETIQDGFSQELAERKASNPSPPRNDGKKT</sequence>
<dbReference type="EMBL" id="CAMXCT030000392">
    <property type="protein sequence ID" value="CAL4765487.1"/>
    <property type="molecule type" value="Genomic_DNA"/>
</dbReference>
<dbReference type="Gene3D" id="3.30.450.20">
    <property type="entry name" value="PAS domain"/>
    <property type="match status" value="1"/>
</dbReference>
<name>A0A9P1BSZ7_9DINO</name>
<feature type="compositionally biased region" description="Basic residues" evidence="1">
    <location>
        <begin position="1"/>
        <end position="22"/>
    </location>
</feature>
<feature type="region of interest" description="Disordered" evidence="1">
    <location>
        <begin position="1"/>
        <end position="28"/>
    </location>
</feature>
<dbReference type="EMBL" id="CAMXCT020000392">
    <property type="protein sequence ID" value="CAL1131550.1"/>
    <property type="molecule type" value="Genomic_DNA"/>
</dbReference>
<organism evidence="2">
    <name type="scientific">Cladocopium goreaui</name>
    <dbReference type="NCBI Taxonomy" id="2562237"/>
    <lineage>
        <taxon>Eukaryota</taxon>
        <taxon>Sar</taxon>
        <taxon>Alveolata</taxon>
        <taxon>Dinophyceae</taxon>
        <taxon>Suessiales</taxon>
        <taxon>Symbiodiniaceae</taxon>
        <taxon>Cladocopium</taxon>
    </lineage>
</organism>
<evidence type="ECO:0000256" key="1">
    <source>
        <dbReference type="SAM" id="MobiDB-lite"/>
    </source>
</evidence>
<evidence type="ECO:0000313" key="4">
    <source>
        <dbReference type="EMBL" id="CAL4765487.1"/>
    </source>
</evidence>
<evidence type="ECO:0000313" key="3">
    <source>
        <dbReference type="EMBL" id="CAL1131550.1"/>
    </source>
</evidence>
<dbReference type="EMBL" id="CAMXCT010000392">
    <property type="protein sequence ID" value="CAI3978175.1"/>
    <property type="molecule type" value="Genomic_DNA"/>
</dbReference>
<protein>
    <submittedName>
        <fullName evidence="4">PAS domain-containing protein</fullName>
    </submittedName>
</protein>
<reference evidence="2" key="1">
    <citation type="submission" date="2022-10" db="EMBL/GenBank/DDBJ databases">
        <authorList>
            <person name="Chen Y."/>
            <person name="Dougan E. K."/>
            <person name="Chan C."/>
            <person name="Rhodes N."/>
            <person name="Thang M."/>
        </authorList>
    </citation>
    <scope>NUCLEOTIDE SEQUENCE</scope>
</reference>
<evidence type="ECO:0000313" key="5">
    <source>
        <dbReference type="Proteomes" id="UP001152797"/>
    </source>
</evidence>
<dbReference type="AlphaFoldDB" id="A0A9P1BSZ7"/>
<evidence type="ECO:0000313" key="2">
    <source>
        <dbReference type="EMBL" id="CAI3978175.1"/>
    </source>
</evidence>
<dbReference type="Proteomes" id="UP001152797">
    <property type="component" value="Unassembled WGS sequence"/>
</dbReference>
<dbReference type="OrthoDB" id="420604at2759"/>
<comment type="caution">
    <text evidence="2">The sequence shown here is derived from an EMBL/GenBank/DDBJ whole genome shotgun (WGS) entry which is preliminary data.</text>
</comment>
<keyword evidence="5" id="KW-1185">Reference proteome</keyword>
<gene>
    <name evidence="2" type="ORF">C1SCF055_LOCUS6248</name>
</gene>
<accession>A0A9P1BSZ7</accession>
<feature type="region of interest" description="Disordered" evidence="1">
    <location>
        <begin position="192"/>
        <end position="217"/>
    </location>
</feature>
<proteinExistence type="predicted"/>
<reference evidence="3" key="2">
    <citation type="submission" date="2024-04" db="EMBL/GenBank/DDBJ databases">
        <authorList>
            <person name="Chen Y."/>
            <person name="Shah S."/>
            <person name="Dougan E. K."/>
            <person name="Thang M."/>
            <person name="Chan C."/>
        </authorList>
    </citation>
    <scope>NUCLEOTIDE SEQUENCE [LARGE SCALE GENOMIC DNA]</scope>
</reference>